<evidence type="ECO:0000256" key="4">
    <source>
        <dbReference type="ARBA" id="ARBA00023277"/>
    </source>
</evidence>
<dbReference type="PANTHER" id="PTHR31297:SF41">
    <property type="entry name" value="ENDOGLUCANASE, PUTATIVE (AFU_ORTHOLOGUE AFUA_5G01830)-RELATED"/>
    <property type="match status" value="1"/>
</dbReference>
<proteinExistence type="inferred from homology"/>
<comment type="similarity">
    <text evidence="1 7">Belongs to the glycosyl hydrolase 5 (cellulase A) family.</text>
</comment>
<name>A0A806KFU1_9BACT</name>
<keyword evidence="6" id="KW-0624">Polysaccharide degradation</keyword>
<evidence type="ECO:0000256" key="3">
    <source>
        <dbReference type="ARBA" id="ARBA00023001"/>
    </source>
</evidence>
<dbReference type="PANTHER" id="PTHR31297">
    <property type="entry name" value="GLUCAN ENDO-1,6-BETA-GLUCOSIDASE B"/>
    <property type="match status" value="1"/>
</dbReference>
<feature type="domain" description="Glycoside hydrolase family 5" evidence="9">
    <location>
        <begin position="53"/>
        <end position="346"/>
    </location>
</feature>
<keyword evidence="4" id="KW-0119">Carbohydrate metabolism</keyword>
<evidence type="ECO:0000313" key="10">
    <source>
        <dbReference type="EMBL" id="AGS51659.1"/>
    </source>
</evidence>
<accession>A0A806KFU1</accession>
<protein>
    <submittedName>
        <fullName evidence="10">Endo-1,4-beta-D-glucanase (EG)</fullName>
    </submittedName>
</protein>
<sequence length="385" mass="43237">MNKKNLFAIFTALILSFSLFTACTEEPPPEAEITASEWAKAIRIGWNIGNSLDASGPSTNTVEQLETAWGNPVTTKENIETLKAAGFNGIRIPITWSKCLDSENNIREDWMARIKEVVGYCIDLDIYTIINTHHDSRFYRLNADGIESSKEALAKVWQQIAEAFKNYSDKLAFEGLNEPRTSGSANEWTGGTRAERNYVNELNQIFVDTVRATGDNNVKRMLMVPTYAASSEWSAMEDLQIPSDPLNSVNKIIVSLHIYQPHFFTLEGRGSGSATAIWENSTIHTSPIRERFTNINILFTRNDIPVIIGEFGAMDRNNEEARAAWAEYYVSSAKARNIPCFIWDNGVFLSDPGTSATAETFGFFDRRTNTFPFPLMLEGFMRGTE</sequence>
<dbReference type="InterPro" id="IPR017853">
    <property type="entry name" value="GH"/>
</dbReference>
<dbReference type="SUPFAM" id="SSF51445">
    <property type="entry name" value="(Trans)glycosidases"/>
    <property type="match status" value="1"/>
</dbReference>
<evidence type="ECO:0000256" key="6">
    <source>
        <dbReference type="ARBA" id="ARBA00023326"/>
    </source>
</evidence>
<keyword evidence="2 7" id="KW-0378">Hydrolase</keyword>
<dbReference type="GO" id="GO:0009986">
    <property type="term" value="C:cell surface"/>
    <property type="evidence" value="ECO:0007669"/>
    <property type="project" value="TreeGrafter"/>
</dbReference>
<dbReference type="PROSITE" id="PS00659">
    <property type="entry name" value="GLYCOSYL_HYDROL_F5"/>
    <property type="match status" value="1"/>
</dbReference>
<dbReference type="Gene3D" id="3.20.20.80">
    <property type="entry name" value="Glycosidases"/>
    <property type="match status" value="1"/>
</dbReference>
<keyword evidence="3" id="KW-0136">Cellulose degradation</keyword>
<keyword evidence="5 7" id="KW-0326">Glycosidase</keyword>
<evidence type="ECO:0000256" key="7">
    <source>
        <dbReference type="RuleBase" id="RU361153"/>
    </source>
</evidence>
<dbReference type="GO" id="GO:0008422">
    <property type="term" value="F:beta-glucosidase activity"/>
    <property type="evidence" value="ECO:0007669"/>
    <property type="project" value="TreeGrafter"/>
</dbReference>
<dbReference type="InterPro" id="IPR001547">
    <property type="entry name" value="Glyco_hydro_5"/>
</dbReference>
<dbReference type="GO" id="GO:0005576">
    <property type="term" value="C:extracellular region"/>
    <property type="evidence" value="ECO:0007669"/>
    <property type="project" value="TreeGrafter"/>
</dbReference>
<evidence type="ECO:0000256" key="1">
    <source>
        <dbReference type="ARBA" id="ARBA00005641"/>
    </source>
</evidence>
<feature type="chain" id="PRO_5032671074" evidence="8">
    <location>
        <begin position="22"/>
        <end position="385"/>
    </location>
</feature>
<evidence type="ECO:0000256" key="8">
    <source>
        <dbReference type="SAM" id="SignalP"/>
    </source>
</evidence>
<dbReference type="GO" id="GO:0030245">
    <property type="term" value="P:cellulose catabolic process"/>
    <property type="evidence" value="ECO:0007669"/>
    <property type="project" value="UniProtKB-KW"/>
</dbReference>
<evidence type="ECO:0000256" key="5">
    <source>
        <dbReference type="ARBA" id="ARBA00023295"/>
    </source>
</evidence>
<dbReference type="Pfam" id="PF00150">
    <property type="entry name" value="Cellulase"/>
    <property type="match status" value="1"/>
</dbReference>
<dbReference type="InterPro" id="IPR018087">
    <property type="entry name" value="Glyco_hydro_5_CS"/>
</dbReference>
<reference evidence="10" key="1">
    <citation type="submission" date="2012-03" db="EMBL/GenBank/DDBJ databases">
        <title>Functional metagenomics reveals considerable lignocellulase gene clusters in the gut microbiome of a wood-feeding higher termite.</title>
        <authorList>
            <person name="Liu N."/>
        </authorList>
    </citation>
    <scope>NUCLEOTIDE SEQUENCE</scope>
</reference>
<dbReference type="PROSITE" id="PS51257">
    <property type="entry name" value="PROKAR_LIPOPROTEIN"/>
    <property type="match status" value="1"/>
</dbReference>
<dbReference type="InterPro" id="IPR050386">
    <property type="entry name" value="Glycosyl_hydrolase_5"/>
</dbReference>
<keyword evidence="8" id="KW-0732">Signal</keyword>
<dbReference type="EMBL" id="JQ844167">
    <property type="protein sequence ID" value="AGS51659.1"/>
    <property type="molecule type" value="Genomic_DNA"/>
</dbReference>
<evidence type="ECO:0000259" key="9">
    <source>
        <dbReference type="Pfam" id="PF00150"/>
    </source>
</evidence>
<evidence type="ECO:0000256" key="2">
    <source>
        <dbReference type="ARBA" id="ARBA00022801"/>
    </source>
</evidence>
<dbReference type="AlphaFoldDB" id="A0A806KFU1"/>
<feature type="signal peptide" evidence="8">
    <location>
        <begin position="1"/>
        <end position="21"/>
    </location>
</feature>
<organism evidence="10">
    <name type="scientific">uncultured bacterium contig00026</name>
    <dbReference type="NCBI Taxonomy" id="1181515"/>
    <lineage>
        <taxon>Bacteria</taxon>
        <taxon>environmental samples</taxon>
    </lineage>
</organism>